<reference evidence="1 2" key="2">
    <citation type="submission" date="2012-02" db="EMBL/GenBank/DDBJ databases">
        <title>Improved High-Quality Draft sequence of Eubacterium cellulosolvens 6.</title>
        <authorList>
            <consortium name="US DOE Joint Genome Institute"/>
            <person name="Lucas S."/>
            <person name="Han J."/>
            <person name="Lapidus A."/>
            <person name="Cheng J.-F."/>
            <person name="Goodwin L."/>
            <person name="Pitluck S."/>
            <person name="Peters L."/>
            <person name="Mikhailova N."/>
            <person name="Gu W."/>
            <person name="Detter J.C."/>
            <person name="Han C."/>
            <person name="Tapia R."/>
            <person name="Land M."/>
            <person name="Hauser L."/>
            <person name="Kyrpides N."/>
            <person name="Ivanova N."/>
            <person name="Pagani I."/>
            <person name="Johnson E."/>
            <person name="Mukhopadhyay B."/>
            <person name="Anderson I."/>
            <person name="Woyke T."/>
        </authorList>
    </citation>
    <scope>NUCLEOTIDE SEQUENCE [LARGE SCALE GENOMIC DNA]</scope>
    <source>
        <strain evidence="1 2">6</strain>
    </source>
</reference>
<dbReference type="HOGENOM" id="CLU_1803244_0_0_9"/>
<keyword evidence="2" id="KW-1185">Reference proteome</keyword>
<dbReference type="AlphaFoldDB" id="I5AS17"/>
<reference evidence="1 2" key="1">
    <citation type="submission" date="2010-08" db="EMBL/GenBank/DDBJ databases">
        <authorList>
            <consortium name="US DOE Joint Genome Institute (JGI-PGF)"/>
            <person name="Lucas S."/>
            <person name="Copeland A."/>
            <person name="Lapidus A."/>
            <person name="Cheng J.-F."/>
            <person name="Bruce D."/>
            <person name="Goodwin L."/>
            <person name="Pitluck S."/>
            <person name="Land M.L."/>
            <person name="Hauser L."/>
            <person name="Chang Y.-J."/>
            <person name="Anderson I.J."/>
            <person name="Johnson E."/>
            <person name="Mulhopadhyay B."/>
            <person name="Kyrpides N."/>
            <person name="Woyke T.J."/>
        </authorList>
    </citation>
    <scope>NUCLEOTIDE SEQUENCE [LARGE SCALE GENOMIC DNA]</scope>
    <source>
        <strain evidence="1 2">6</strain>
    </source>
</reference>
<name>I5AS17_EUBC6</name>
<gene>
    <name evidence="1" type="ORF">EubceDRAFT1_0752</name>
</gene>
<organism evidence="1 2">
    <name type="scientific">Eubacterium cellulosolvens (strain ATCC 43171 / JCM 9499 / 6)</name>
    <name type="common">Cillobacterium cellulosolvens</name>
    <dbReference type="NCBI Taxonomy" id="633697"/>
    <lineage>
        <taxon>Bacteria</taxon>
        <taxon>Bacillati</taxon>
        <taxon>Bacillota</taxon>
        <taxon>Clostridia</taxon>
        <taxon>Eubacteriales</taxon>
        <taxon>Eubacteriaceae</taxon>
        <taxon>Eubacterium</taxon>
    </lineage>
</organism>
<sequence>MGRLKKVIVALLVIVLLATTIVAVRVQLETRKKTRDAKFDHFIYARNFACVLSSCTRKGSEYEYTLEKTPNTDAVIEYLQKDGYPITYEIVVTDYEKGMDVLKRFCKDHELDKIESVRSYIVSRLGSEGYTWAIEDSGEIPVQVIYGDD</sequence>
<dbReference type="EMBL" id="CM001487">
    <property type="protein sequence ID" value="EIM56590.1"/>
    <property type="molecule type" value="Genomic_DNA"/>
</dbReference>
<protein>
    <submittedName>
        <fullName evidence="1">Uncharacterized protein</fullName>
    </submittedName>
</protein>
<evidence type="ECO:0000313" key="2">
    <source>
        <dbReference type="Proteomes" id="UP000005753"/>
    </source>
</evidence>
<accession>I5AS17</accession>
<proteinExistence type="predicted"/>
<evidence type="ECO:0000313" key="1">
    <source>
        <dbReference type="EMBL" id="EIM56590.1"/>
    </source>
</evidence>
<dbReference type="Proteomes" id="UP000005753">
    <property type="component" value="Chromosome"/>
</dbReference>
<dbReference type="STRING" id="633697.EubceDRAFT1_0752"/>